<sequence>MLHQLNPEQKSAIENCSGPLLIVAGAGTGKTTVISQKIIYLIEKKLARPEEILALAFNEKAAEEIQDRVDEGIQTSYSDMQISTFHSFGQRLLEEYGLDIGLSNNFKTLSQTESWLMVKSNLDKFNLDYYRPLGNPIKHIHELIKHFNKCKDELVSPQDYLDHAQNASLDKDKAGDEEKGRLQEIANAYHAYNQLLLDNNCLDFGDLIFYSVQLLQKRPSILKKLQNRFKYILVDEFQDVNWAQYQLVNLLAKDNAQITTVGDDDQCLPGDTKITVPNGFKKISEINQADKVISAVGRGYYAQSTVTAVKKQFKKANILTIETEGGKSLKLTDNHIIFCHNPQKSDKKYYYVYLMEKMGWGWRMGITNDLSTRLRLERGADRIIAIKSCANESEARFYETIYSLKYNIPTVCFKEREGMQTHKWLRNIFNSIDTYDNCKKMAQDLNIDTSRHHYALNGVTRGSARRIKINLTMCCRKYKTKHDKNNLLSHPHISHLLHVETSNKIVIDILKKEKVKLTRAKKGWRLRLYSQDLAHLINIAKKLENSAIGIIEYKFKIAKMKNRSVDCLIMPAKNLKEGLYIPVLDNKKGIILDRIKKIKQEKKELMVYDLEIFNTHNYIANNIVVHNSIYAFRGASVANIMRFKDDYNQAKEVILNKNYRSGQKILDIAYQSIQNNNPDRLETKLKINKKLFSQIKSKGSVIHVHKTTGVAEAQFVAEEIIKIKNQDPKANWQDFAILARANNHVDPFIEALESHGIPYDFKASVGLFKQPIILDCFNFFKLVDNYHESTAIYRLLKIPFLNFLENDLQKITYNAKKLAISYYEAIKQPARFKLSSNGVKTCLKLVDLIHAGMKQSRFDKPHRILYEFLNNSGYLKYLADREQANDRQTIKQISHLTNFFEFLQNYEQTSPNPHLAHFLSYFKDLSESGDLGSLNDKLLEATDAVNIMTIHRSKGMEFKYVFIVNLVEERFPTKRRGENIELPNELIKEKLPQGDSHILEERRLFYVACTRAKSSLYLTSASNYGGVRQKKLSRFLNELEFKADSNNTVKQILPQEEIALKISQNIDQPPAYLIPKTFSFSQIKSYNTCPYQYKLSYIIKLPIAQTHYFSFGNTIHNTLHEFYKLVQILNSARQESLFDQPAQPVKKNTGAIKVPDLDELFKIYENQWQGNWFLSAKQREKYHEDGKKMLSVFYKKQANHWTVPLALESGFNIKIEDFSIKGRIDRIDRQTDGRLNIIDYKTGAGKEKAQGDEKDQLLLYQIAVSSLPQYSAWGEIGQLSLYYIKDDMIANFLGQEKDMARQKEKISQTANKIKKGIFKATPEKNACKYCHFRDICEFKI</sequence>
<dbReference type="EMBL" id="PFBX01000005">
    <property type="protein sequence ID" value="PIT87853.1"/>
    <property type="molecule type" value="Genomic_DNA"/>
</dbReference>
<keyword evidence="3 17" id="KW-0547">Nucleotide-binding</keyword>
<dbReference type="Gene3D" id="3.40.50.300">
    <property type="entry name" value="P-loop containing nucleotide triphosphate hydrolases"/>
    <property type="match status" value="2"/>
</dbReference>
<dbReference type="InterPro" id="IPR036844">
    <property type="entry name" value="Hint_dom_sf"/>
</dbReference>
<dbReference type="GO" id="GO:0016539">
    <property type="term" value="P:intein-mediated protein splicing"/>
    <property type="evidence" value="ECO:0007669"/>
    <property type="project" value="InterPro"/>
</dbReference>
<evidence type="ECO:0000256" key="2">
    <source>
        <dbReference type="ARBA" id="ARBA00022722"/>
    </source>
</evidence>
<keyword evidence="7" id="KW-0068">Autocatalytic cleavage</keyword>
<evidence type="ECO:0000256" key="17">
    <source>
        <dbReference type="PROSITE-ProRule" id="PRU00560"/>
    </source>
</evidence>
<feature type="binding site" evidence="17">
    <location>
        <begin position="24"/>
        <end position="31"/>
    </location>
    <ligand>
        <name>ATP</name>
        <dbReference type="ChEBI" id="CHEBI:30616"/>
    </ligand>
</feature>
<evidence type="ECO:0000256" key="10">
    <source>
        <dbReference type="ARBA" id="ARBA00023000"/>
    </source>
</evidence>
<gene>
    <name evidence="20" type="ORF">COU31_00790</name>
</gene>
<dbReference type="Pfam" id="PF12705">
    <property type="entry name" value="PDDEXK_1"/>
    <property type="match status" value="1"/>
</dbReference>
<dbReference type="SUPFAM" id="SSF51294">
    <property type="entry name" value="Hedgehog/intein (Hint) domain"/>
    <property type="match status" value="1"/>
</dbReference>
<evidence type="ECO:0000256" key="14">
    <source>
        <dbReference type="ARBA" id="ARBA00034617"/>
    </source>
</evidence>
<evidence type="ECO:0000313" key="20">
    <source>
        <dbReference type="EMBL" id="PIT87853.1"/>
    </source>
</evidence>
<evidence type="ECO:0000256" key="6">
    <source>
        <dbReference type="ARBA" id="ARBA00022806"/>
    </source>
</evidence>
<keyword evidence="4" id="KW-0227">DNA damage</keyword>
<dbReference type="Pfam" id="PF14890">
    <property type="entry name" value="Intein_splicing"/>
    <property type="match status" value="1"/>
</dbReference>
<dbReference type="GO" id="GO:0004527">
    <property type="term" value="F:exonuclease activity"/>
    <property type="evidence" value="ECO:0007669"/>
    <property type="project" value="UniProtKB-KW"/>
</dbReference>
<comment type="catalytic activity">
    <reaction evidence="16">
        <text>ATP + H2O = ADP + phosphate + H(+)</text>
        <dbReference type="Rhea" id="RHEA:13065"/>
        <dbReference type="ChEBI" id="CHEBI:15377"/>
        <dbReference type="ChEBI" id="CHEBI:15378"/>
        <dbReference type="ChEBI" id="CHEBI:30616"/>
        <dbReference type="ChEBI" id="CHEBI:43474"/>
        <dbReference type="ChEBI" id="CHEBI:456216"/>
        <dbReference type="EC" id="5.6.2.4"/>
    </reaction>
</comment>
<keyword evidence="2" id="KW-0540">Nuclease</keyword>
<name>A0A2M6W4Y0_9BACT</name>
<dbReference type="Gene3D" id="2.170.16.10">
    <property type="entry name" value="Hedgehog/Intein (Hint) domain"/>
    <property type="match status" value="2"/>
</dbReference>
<organism evidence="20 21">
    <name type="scientific">Candidatus Magasanikbacteria bacterium CG10_big_fil_rev_8_21_14_0_10_40_10</name>
    <dbReference type="NCBI Taxonomy" id="1974648"/>
    <lineage>
        <taxon>Bacteria</taxon>
        <taxon>Candidatus Magasanikiibacteriota</taxon>
    </lineage>
</organism>
<keyword evidence="6 17" id="KW-0347">Helicase</keyword>
<dbReference type="InterPro" id="IPR030934">
    <property type="entry name" value="Intein_C"/>
</dbReference>
<evidence type="ECO:0000256" key="15">
    <source>
        <dbReference type="ARBA" id="ARBA00034808"/>
    </source>
</evidence>
<dbReference type="PROSITE" id="PS50817">
    <property type="entry name" value="INTEIN_N_TER"/>
    <property type="match status" value="1"/>
</dbReference>
<dbReference type="InterPro" id="IPR011604">
    <property type="entry name" value="PDDEXK-like_dom_sf"/>
</dbReference>
<dbReference type="PROSITE" id="PS50818">
    <property type="entry name" value="INTEIN_C_TER"/>
    <property type="match status" value="1"/>
</dbReference>
<evidence type="ECO:0000259" key="18">
    <source>
        <dbReference type="PROSITE" id="PS51198"/>
    </source>
</evidence>
<keyword evidence="9 17" id="KW-0067">ATP-binding</keyword>
<dbReference type="PROSITE" id="PS51217">
    <property type="entry name" value="UVRD_HELICASE_CTER"/>
    <property type="match status" value="1"/>
</dbReference>
<proteinExistence type="inferred from homology"/>
<dbReference type="InterPro" id="IPR014017">
    <property type="entry name" value="DNA_helicase_UvrD-like_C"/>
</dbReference>
<keyword evidence="13" id="KW-0413">Isomerase</keyword>
<dbReference type="GO" id="GO:0005829">
    <property type="term" value="C:cytosol"/>
    <property type="evidence" value="ECO:0007669"/>
    <property type="project" value="TreeGrafter"/>
</dbReference>
<comment type="similarity">
    <text evidence="1">Belongs to the helicase family. UvrD subfamily.</text>
</comment>
<dbReference type="SUPFAM" id="SSF52540">
    <property type="entry name" value="P-loop containing nucleoside triphosphate hydrolases"/>
    <property type="match status" value="3"/>
</dbReference>
<dbReference type="InterPro" id="IPR003586">
    <property type="entry name" value="Hint_dom_C"/>
</dbReference>
<feature type="domain" description="UvrD-like helicase ATP-binding" evidence="18">
    <location>
        <begin position="3"/>
        <end position="338"/>
    </location>
</feature>
<evidence type="ECO:0000259" key="19">
    <source>
        <dbReference type="PROSITE" id="PS51217"/>
    </source>
</evidence>
<dbReference type="SMART" id="SM00305">
    <property type="entry name" value="HintC"/>
    <property type="match status" value="1"/>
</dbReference>
<evidence type="ECO:0000256" key="16">
    <source>
        <dbReference type="ARBA" id="ARBA00048988"/>
    </source>
</evidence>
<evidence type="ECO:0000256" key="7">
    <source>
        <dbReference type="ARBA" id="ARBA00022813"/>
    </source>
</evidence>
<dbReference type="PROSITE" id="PS51198">
    <property type="entry name" value="UVRD_HELICASE_ATP_BIND"/>
    <property type="match status" value="1"/>
</dbReference>
<comment type="caution">
    <text evidence="20">The sequence shown here is derived from an EMBL/GenBank/DDBJ whole genome shotgun (WGS) entry which is preliminary data.</text>
</comment>
<keyword evidence="12" id="KW-0234">DNA repair</keyword>
<dbReference type="Gene3D" id="1.10.10.160">
    <property type="match status" value="1"/>
</dbReference>
<dbReference type="Proteomes" id="UP000231183">
    <property type="component" value="Unassembled WGS sequence"/>
</dbReference>
<dbReference type="InterPro" id="IPR006142">
    <property type="entry name" value="INTEIN"/>
</dbReference>
<evidence type="ECO:0000256" key="9">
    <source>
        <dbReference type="ARBA" id="ARBA00022840"/>
    </source>
</evidence>
<keyword evidence="5 17" id="KW-0378">Hydrolase</keyword>
<keyword evidence="11" id="KW-0238">DNA-binding</keyword>
<evidence type="ECO:0000256" key="13">
    <source>
        <dbReference type="ARBA" id="ARBA00023235"/>
    </source>
</evidence>
<keyword evidence="10" id="KW-0651">Protein splicing</keyword>
<reference evidence="21" key="1">
    <citation type="submission" date="2017-09" db="EMBL/GenBank/DDBJ databases">
        <title>Depth-based differentiation of microbial function through sediment-hosted aquifers and enrichment of novel symbionts in the deep terrestrial subsurface.</title>
        <authorList>
            <person name="Probst A.J."/>
            <person name="Ladd B."/>
            <person name="Jarett J.K."/>
            <person name="Geller-Mcgrath D.E."/>
            <person name="Sieber C.M.K."/>
            <person name="Emerson J.B."/>
            <person name="Anantharaman K."/>
            <person name="Thomas B.C."/>
            <person name="Malmstrom R."/>
            <person name="Stieglmeier M."/>
            <person name="Klingl A."/>
            <person name="Woyke T."/>
            <person name="Ryan C.M."/>
            <person name="Banfield J.F."/>
        </authorList>
    </citation>
    <scope>NUCLEOTIDE SEQUENCE [LARGE SCALE GENOMIC DNA]</scope>
</reference>
<dbReference type="CDD" id="cd17932">
    <property type="entry name" value="DEXQc_UvrD"/>
    <property type="match status" value="1"/>
</dbReference>
<evidence type="ECO:0000256" key="8">
    <source>
        <dbReference type="ARBA" id="ARBA00022839"/>
    </source>
</evidence>
<dbReference type="Pfam" id="PF00580">
    <property type="entry name" value="UvrD-helicase"/>
    <property type="match status" value="1"/>
</dbReference>
<dbReference type="NCBIfam" id="TIGR01445">
    <property type="entry name" value="intein_Nterm"/>
    <property type="match status" value="1"/>
</dbReference>
<dbReference type="Gene3D" id="3.90.320.10">
    <property type="match status" value="1"/>
</dbReference>
<dbReference type="Gene3D" id="1.10.486.10">
    <property type="entry name" value="PCRA, domain 4"/>
    <property type="match status" value="1"/>
</dbReference>
<dbReference type="EC" id="5.6.2.4" evidence="15"/>
<dbReference type="InterPro" id="IPR006141">
    <property type="entry name" value="Intein_N"/>
</dbReference>
<dbReference type="GO" id="GO:0005524">
    <property type="term" value="F:ATP binding"/>
    <property type="evidence" value="ECO:0007669"/>
    <property type="project" value="UniProtKB-UniRule"/>
</dbReference>
<dbReference type="GO" id="GO:0000725">
    <property type="term" value="P:recombinational repair"/>
    <property type="evidence" value="ECO:0007669"/>
    <property type="project" value="TreeGrafter"/>
</dbReference>
<evidence type="ECO:0000256" key="5">
    <source>
        <dbReference type="ARBA" id="ARBA00022801"/>
    </source>
</evidence>
<dbReference type="Pfam" id="PF13361">
    <property type="entry name" value="UvrD_C"/>
    <property type="match status" value="1"/>
</dbReference>
<evidence type="ECO:0000313" key="21">
    <source>
        <dbReference type="Proteomes" id="UP000231183"/>
    </source>
</evidence>
<dbReference type="InterPro" id="IPR013986">
    <property type="entry name" value="DExx_box_DNA_helicase_dom_sf"/>
</dbReference>
<dbReference type="InterPro" id="IPR014016">
    <property type="entry name" value="UvrD-like_ATP-bd"/>
</dbReference>
<dbReference type="NCBIfam" id="TIGR01443">
    <property type="entry name" value="intein_Cterm"/>
    <property type="match status" value="1"/>
</dbReference>
<evidence type="ECO:0000256" key="11">
    <source>
        <dbReference type="ARBA" id="ARBA00023125"/>
    </source>
</evidence>
<comment type="catalytic activity">
    <reaction evidence="14">
        <text>Couples ATP hydrolysis with the unwinding of duplex DNA by translocating in the 3'-5' direction.</text>
        <dbReference type="EC" id="5.6.2.4"/>
    </reaction>
</comment>
<feature type="domain" description="UvrD-like helicase C-terminal" evidence="19">
    <location>
        <begin position="663"/>
        <end position="955"/>
    </location>
</feature>
<dbReference type="InterPro" id="IPR000212">
    <property type="entry name" value="DNA_helicase_UvrD/REP"/>
</dbReference>
<dbReference type="InterPro" id="IPR027417">
    <property type="entry name" value="P-loop_NTPase"/>
</dbReference>
<accession>A0A2M6W4Y0</accession>
<dbReference type="PANTHER" id="PTHR11070">
    <property type="entry name" value="UVRD / RECB / PCRA DNA HELICASE FAMILY MEMBER"/>
    <property type="match status" value="1"/>
</dbReference>
<dbReference type="GO" id="GO:0003677">
    <property type="term" value="F:DNA binding"/>
    <property type="evidence" value="ECO:0007669"/>
    <property type="project" value="UniProtKB-KW"/>
</dbReference>
<dbReference type="CDD" id="cd00081">
    <property type="entry name" value="Hint"/>
    <property type="match status" value="1"/>
</dbReference>
<dbReference type="SMART" id="SM00306">
    <property type="entry name" value="HintN"/>
    <property type="match status" value="1"/>
</dbReference>
<protein>
    <recommendedName>
        <fullName evidence="15">DNA 3'-5' helicase</fullName>
        <ecNumber evidence="15">5.6.2.4</ecNumber>
    </recommendedName>
</protein>
<dbReference type="GO" id="GO:0043138">
    <property type="term" value="F:3'-5' DNA helicase activity"/>
    <property type="evidence" value="ECO:0007669"/>
    <property type="project" value="UniProtKB-EC"/>
</dbReference>
<keyword evidence="8" id="KW-0269">Exonuclease</keyword>
<dbReference type="PRINTS" id="PR00379">
    <property type="entry name" value="INTEIN"/>
</dbReference>
<dbReference type="InterPro" id="IPR003587">
    <property type="entry name" value="Hint_dom_N"/>
</dbReference>
<evidence type="ECO:0000256" key="1">
    <source>
        <dbReference type="ARBA" id="ARBA00009922"/>
    </source>
</evidence>
<dbReference type="InterPro" id="IPR038726">
    <property type="entry name" value="PDDEXK_AddAB-type"/>
</dbReference>
<evidence type="ECO:0000256" key="12">
    <source>
        <dbReference type="ARBA" id="ARBA00023204"/>
    </source>
</evidence>
<dbReference type="PANTHER" id="PTHR11070:SF48">
    <property type="entry name" value="ATP-DEPENDENT HELICASE_NUCLEASE SUBUNIT A"/>
    <property type="match status" value="1"/>
</dbReference>
<dbReference type="GO" id="GO:0033202">
    <property type="term" value="C:DNA helicase complex"/>
    <property type="evidence" value="ECO:0007669"/>
    <property type="project" value="TreeGrafter"/>
</dbReference>
<evidence type="ECO:0000256" key="3">
    <source>
        <dbReference type="ARBA" id="ARBA00022741"/>
    </source>
</evidence>
<evidence type="ECO:0000256" key="4">
    <source>
        <dbReference type="ARBA" id="ARBA00022763"/>
    </source>
</evidence>